<dbReference type="InterPro" id="IPR037092">
    <property type="entry name" value="FlavoCytC_S_DH_flav-bd_sf"/>
</dbReference>
<dbReference type="GO" id="GO:0016491">
    <property type="term" value="F:oxidoreductase activity"/>
    <property type="evidence" value="ECO:0007669"/>
    <property type="project" value="InterPro"/>
</dbReference>
<dbReference type="Gene3D" id="3.50.50.60">
    <property type="entry name" value="FAD/NAD(P)-binding domain"/>
    <property type="match status" value="2"/>
</dbReference>
<evidence type="ECO:0000259" key="4">
    <source>
        <dbReference type="Pfam" id="PF07992"/>
    </source>
</evidence>
<protein>
    <submittedName>
        <fullName evidence="7">Cytochrome C</fullName>
    </submittedName>
</protein>
<feature type="domain" description="Flavocytochrome c sulphide dehydrogenase flavin-binding" evidence="5">
    <location>
        <begin position="354"/>
        <end position="423"/>
    </location>
</feature>
<dbReference type="SUPFAM" id="SSF55424">
    <property type="entry name" value="FAD/NAD-linked reductases, dimerisation (C-terminal) domain"/>
    <property type="match status" value="1"/>
</dbReference>
<keyword evidence="8" id="KW-1185">Reference proteome</keyword>
<dbReference type="STRING" id="225992.B5M06_09240"/>
<dbReference type="Pfam" id="PF21706">
    <property type="entry name" value="FCSD_central"/>
    <property type="match status" value="1"/>
</dbReference>
<dbReference type="SUPFAM" id="SSF51905">
    <property type="entry name" value="FAD/NAD(P)-binding domain"/>
    <property type="match status" value="2"/>
</dbReference>
<dbReference type="AlphaFoldDB" id="A0A0W7YWG3"/>
<dbReference type="Gene3D" id="3.90.760.10">
    <property type="entry name" value="Flavocytochrome c sulphide dehydrogenase, flavin-binding domain"/>
    <property type="match status" value="1"/>
</dbReference>
<accession>A0A0W7YWG3</accession>
<gene>
    <name evidence="7" type="ORF">AS359_00850</name>
</gene>
<evidence type="ECO:0000313" key="8">
    <source>
        <dbReference type="Proteomes" id="UP000053300"/>
    </source>
</evidence>
<comment type="caution">
    <text evidence="7">The sequence shown here is derived from an EMBL/GenBank/DDBJ whole genome shotgun (WGS) entry which is preliminary data.</text>
</comment>
<dbReference type="Pfam" id="PF09242">
    <property type="entry name" value="FCSD-flav_bind"/>
    <property type="match status" value="1"/>
</dbReference>
<reference evidence="7 8" key="1">
    <citation type="submission" date="2015-12" db="EMBL/GenBank/DDBJ databases">
        <title>Complete genome sequence of a multi-drug resistant strain Acidovorax sp. 12322-1.</title>
        <authorList>
            <person name="Ming D."/>
            <person name="Wang M."/>
            <person name="Hu S."/>
            <person name="Zhou Y."/>
            <person name="Jiang T."/>
        </authorList>
    </citation>
    <scope>NUCLEOTIDE SEQUENCE [LARGE SCALE GENOMIC DNA]</scope>
    <source>
        <strain evidence="7 8">12322-1</strain>
    </source>
</reference>
<dbReference type="FunFam" id="3.50.50.60:FF:000234">
    <property type="entry name" value="Flavocytochrome C sulfide dehydrogenase"/>
    <property type="match status" value="1"/>
</dbReference>
<feature type="domain" description="FAD/NAD(P)-binding" evidence="4">
    <location>
        <begin position="33"/>
        <end position="145"/>
    </location>
</feature>
<dbReference type="Proteomes" id="UP000053300">
    <property type="component" value="Unassembled WGS sequence"/>
</dbReference>
<dbReference type="Pfam" id="PF07992">
    <property type="entry name" value="Pyr_redox_2"/>
    <property type="match status" value="1"/>
</dbReference>
<dbReference type="InterPro" id="IPR052541">
    <property type="entry name" value="SQRD"/>
</dbReference>
<evidence type="ECO:0000256" key="2">
    <source>
        <dbReference type="ARBA" id="ARBA00022827"/>
    </source>
</evidence>
<dbReference type="InterPro" id="IPR023753">
    <property type="entry name" value="FAD/NAD-binding_dom"/>
</dbReference>
<dbReference type="GO" id="GO:0050660">
    <property type="term" value="F:flavin adenine dinucleotide binding"/>
    <property type="evidence" value="ECO:0007669"/>
    <property type="project" value="InterPro"/>
</dbReference>
<keyword evidence="1" id="KW-0285">Flavoprotein</keyword>
<keyword evidence="2" id="KW-0274">FAD</keyword>
<dbReference type="InterPro" id="IPR015323">
    <property type="entry name" value="FlavoCytC_S_DH_flav-bd"/>
</dbReference>
<dbReference type="InterPro" id="IPR006311">
    <property type="entry name" value="TAT_signal"/>
</dbReference>
<dbReference type="PANTHER" id="PTHR43755:SF1">
    <property type="entry name" value="FAD-DEPENDENT PYRIDINE NUCLEOTIDE-DISULPHIDE OXIDOREDUCTASE"/>
    <property type="match status" value="1"/>
</dbReference>
<sequence length="425" mass="44883">MSFNRRSVLTGALAGAASLSLPSIVCAQGGAAHVVVVGGGFGGATAARYLKARAPQVRVTLIEPAPIFYTCPFSNLYLAGLRTWDSIGHSYDGLRKAGVEVIQARADHVDTAKQRVLLSNGQALSYDKLVLSPGIDMRWGAIEGYDEAASLLAPHAWKAGPQTLLLKKQLDAMPDGGTFVMSIPANPFRCPPGPYERAAMVAHYLKQHKPKSKILLLDSKDSFSKQGLFLQGYKALYGDMIEWVKQSDDGQVVRVDAKNLEVETAFGTKHKASVLNVIPPQKAGVIAERAGVVDASGWVPIKPESFESAQVKNVYVLGDATQAAPMPKSGFAANTQGKVAAAVIAAELTGKPLPQAAFANTCYSLIGTDYGISVAGVYRADGSKLIEVPGSGGVSPANADAAYRKAEADYGAAWYKAISTDIWGS</sequence>
<dbReference type="EMBL" id="LPXH01000037">
    <property type="protein sequence ID" value="KUF39135.1"/>
    <property type="molecule type" value="Genomic_DNA"/>
</dbReference>
<evidence type="ECO:0000256" key="1">
    <source>
        <dbReference type="ARBA" id="ARBA00022630"/>
    </source>
</evidence>
<feature type="chain" id="PRO_5006938771" evidence="3">
    <location>
        <begin position="28"/>
        <end position="425"/>
    </location>
</feature>
<evidence type="ECO:0000313" key="7">
    <source>
        <dbReference type="EMBL" id="KUF39135.1"/>
    </source>
</evidence>
<feature type="domain" description="Sulfide dehydrogenase [flavocytochrome c] flavoprotein chain central" evidence="6">
    <location>
        <begin position="163"/>
        <end position="279"/>
    </location>
</feature>
<dbReference type="PROSITE" id="PS51318">
    <property type="entry name" value="TAT"/>
    <property type="match status" value="1"/>
</dbReference>
<dbReference type="RefSeq" id="WP_058880307.1">
    <property type="nucleotide sequence ID" value="NZ_JBEBZE010000003.1"/>
</dbReference>
<evidence type="ECO:0000259" key="5">
    <source>
        <dbReference type="Pfam" id="PF09242"/>
    </source>
</evidence>
<evidence type="ECO:0000259" key="6">
    <source>
        <dbReference type="Pfam" id="PF21706"/>
    </source>
</evidence>
<dbReference type="InterPro" id="IPR036188">
    <property type="entry name" value="FAD/NAD-bd_sf"/>
</dbReference>
<keyword evidence="3" id="KW-0732">Signal</keyword>
<dbReference type="InterPro" id="IPR016156">
    <property type="entry name" value="FAD/NAD-linked_Rdtase_dimer_sf"/>
</dbReference>
<evidence type="ECO:0000256" key="3">
    <source>
        <dbReference type="SAM" id="SignalP"/>
    </source>
</evidence>
<feature type="signal peptide" evidence="3">
    <location>
        <begin position="1"/>
        <end position="27"/>
    </location>
</feature>
<organism evidence="7 8">
    <name type="scientific">Comamonas kerstersii</name>
    <dbReference type="NCBI Taxonomy" id="225992"/>
    <lineage>
        <taxon>Bacteria</taxon>
        <taxon>Pseudomonadati</taxon>
        <taxon>Pseudomonadota</taxon>
        <taxon>Betaproteobacteria</taxon>
        <taxon>Burkholderiales</taxon>
        <taxon>Comamonadaceae</taxon>
        <taxon>Comamonas</taxon>
    </lineage>
</organism>
<proteinExistence type="predicted"/>
<dbReference type="PANTHER" id="PTHR43755">
    <property type="match status" value="1"/>
</dbReference>
<name>A0A0W7YWG3_9BURK</name>
<dbReference type="InterPro" id="IPR049386">
    <property type="entry name" value="FCSD_central"/>
</dbReference>